<keyword evidence="3" id="KW-1185">Reference proteome</keyword>
<evidence type="ECO:0000313" key="2">
    <source>
        <dbReference type="EMBL" id="MFC7315696.1"/>
    </source>
</evidence>
<dbReference type="RefSeq" id="WP_276305098.1">
    <property type="nucleotide sequence ID" value="NZ_CP119992.1"/>
</dbReference>
<comment type="caution">
    <text evidence="2">The sequence shown here is derived from an EMBL/GenBank/DDBJ whole genome shotgun (WGS) entry which is preliminary data.</text>
</comment>
<keyword evidence="1" id="KW-0812">Transmembrane</keyword>
<evidence type="ECO:0000256" key="1">
    <source>
        <dbReference type="SAM" id="Phobius"/>
    </source>
</evidence>
<evidence type="ECO:0000313" key="3">
    <source>
        <dbReference type="Proteomes" id="UP001596547"/>
    </source>
</evidence>
<proteinExistence type="predicted"/>
<accession>A0ABD6A5S6</accession>
<organism evidence="2 3">
    <name type="scientific">Halomarina halobia</name>
    <dbReference type="NCBI Taxonomy" id="3033386"/>
    <lineage>
        <taxon>Archaea</taxon>
        <taxon>Methanobacteriati</taxon>
        <taxon>Methanobacteriota</taxon>
        <taxon>Stenosarchaea group</taxon>
        <taxon>Halobacteria</taxon>
        <taxon>Halobacteriales</taxon>
        <taxon>Natronomonadaceae</taxon>
        <taxon>Halomarina</taxon>
    </lineage>
</organism>
<dbReference type="AlphaFoldDB" id="A0ABD6A5S6"/>
<dbReference type="Proteomes" id="UP001596547">
    <property type="component" value="Unassembled WGS sequence"/>
</dbReference>
<keyword evidence="1" id="KW-1133">Transmembrane helix</keyword>
<keyword evidence="1" id="KW-0472">Membrane</keyword>
<dbReference type="EMBL" id="JBHTBF010000001">
    <property type="protein sequence ID" value="MFC7315696.1"/>
    <property type="molecule type" value="Genomic_DNA"/>
</dbReference>
<sequence length="49" mass="5088">MRRPDDGNALGTDDGHEDVLAPGLALPEVVGAVALGAWTATTAFAVRRR</sequence>
<dbReference type="GeneID" id="79314667"/>
<protein>
    <submittedName>
        <fullName evidence="2">Uncharacterized protein</fullName>
    </submittedName>
</protein>
<gene>
    <name evidence="2" type="ORF">ACFQPE_02645</name>
</gene>
<reference evidence="2 3" key="1">
    <citation type="journal article" date="2019" name="Int. J. Syst. Evol. Microbiol.">
        <title>The Global Catalogue of Microorganisms (GCM) 10K type strain sequencing project: providing services to taxonomists for standard genome sequencing and annotation.</title>
        <authorList>
            <consortium name="The Broad Institute Genomics Platform"/>
            <consortium name="The Broad Institute Genome Sequencing Center for Infectious Disease"/>
            <person name="Wu L."/>
            <person name="Ma J."/>
        </authorList>
    </citation>
    <scope>NUCLEOTIDE SEQUENCE [LARGE SCALE GENOMIC DNA]</scope>
    <source>
        <strain evidence="2 3">PSR21</strain>
    </source>
</reference>
<name>A0ABD6A5S6_9EURY</name>
<feature type="transmembrane region" description="Helical" evidence="1">
    <location>
        <begin position="20"/>
        <end position="46"/>
    </location>
</feature>